<dbReference type="GO" id="GO:0052689">
    <property type="term" value="F:carboxylic ester hydrolase activity"/>
    <property type="evidence" value="ECO:0007669"/>
    <property type="project" value="UniProtKB-KW"/>
</dbReference>
<dbReference type="PANTHER" id="PTHR43142">
    <property type="entry name" value="CARBOXYLIC ESTER HYDROLASE"/>
    <property type="match status" value="1"/>
</dbReference>
<protein>
    <recommendedName>
        <fullName evidence="5">Carboxylic ester hydrolase</fullName>
        <ecNumber evidence="5">3.1.1.-</ecNumber>
    </recommendedName>
</protein>
<evidence type="ECO:0000259" key="6">
    <source>
        <dbReference type="Pfam" id="PF00135"/>
    </source>
</evidence>
<dbReference type="InterPro" id="IPR029058">
    <property type="entry name" value="AB_hydrolase_fold"/>
</dbReference>
<evidence type="ECO:0000256" key="1">
    <source>
        <dbReference type="ARBA" id="ARBA00005964"/>
    </source>
</evidence>
<evidence type="ECO:0000256" key="4">
    <source>
        <dbReference type="ARBA" id="ARBA00023180"/>
    </source>
</evidence>
<feature type="domain" description="Carboxylesterase type B" evidence="6">
    <location>
        <begin position="44"/>
        <end position="500"/>
    </location>
</feature>
<reference evidence="7" key="1">
    <citation type="submission" date="2020-11" db="EMBL/GenBank/DDBJ databases">
        <authorList>
            <person name="Tran Van P."/>
        </authorList>
    </citation>
    <scope>NUCLEOTIDE SEQUENCE</scope>
</reference>
<keyword evidence="2" id="KW-0719">Serine esterase</keyword>
<dbReference type="PROSITE" id="PS00941">
    <property type="entry name" value="CARBOXYLESTERASE_B_2"/>
    <property type="match status" value="1"/>
</dbReference>
<gene>
    <name evidence="7" type="ORF">TTEB3V08_LOCUS6775</name>
</gene>
<dbReference type="PROSITE" id="PS00122">
    <property type="entry name" value="CARBOXYLESTERASE_B_1"/>
    <property type="match status" value="1"/>
</dbReference>
<evidence type="ECO:0000256" key="3">
    <source>
        <dbReference type="ARBA" id="ARBA00022801"/>
    </source>
</evidence>
<keyword evidence="4" id="KW-0325">Glycoprotein</keyword>
<dbReference type="InterPro" id="IPR002018">
    <property type="entry name" value="CarbesteraseB"/>
</dbReference>
<dbReference type="EC" id="3.1.1.-" evidence="5"/>
<dbReference type="Gene3D" id="3.40.50.1820">
    <property type="entry name" value="alpha/beta hydrolase"/>
    <property type="match status" value="1"/>
</dbReference>
<name>A0A7R9NWF7_9NEOP</name>
<sequence length="556" mass="61741">MFRSVGRFVWSSSVGRQTTNLPATSRQVLVIRAMCDLEDGMETVTVNVGQGALRGRKVISRPGTAYYSFQGIPYAKPPVGSRRFKSPEPLDPWRGERDSLEEGSMCIHFDMFMKQLRGVEDCLFLNVYTPQASLPTGFVSSRVRGNACLAYAFHFEIDTCEFTLPDGGSTALKAVMVWIHGGGFTTGSGNTDLYGPDYFVHADVILVTFNYRLGALGFLCLNDTNVSANNGLKDQVAVLQWVQQNIAQFGGDPDNVTIFGESAGSACVHYHLLSPMSKGLFHRAIAQSGSVLNPWAFIESSRTRAFRLGELLGCKTDDAEELVRFLRSVPAKSIVEAQENTLTLEEKTDGLVFPFLPEVESEGPQNFLPKKPLELIKAGSIHEVPLIMGMNSHEGLVALQILGKDQVKALNRVGKNFDRFVPEDLADKNSTRSAEISNKIRQLYFKDEPVSERTLPQYINLMTDTMFGAGIYRAVKEHVTSCKAPLYYYQFAFDGQLGIFKRMVPRAQEVSWLPVTESDVHCLTIDNPPRTGTDPHKDRASLWTELYSDATLTRQG</sequence>
<comment type="similarity">
    <text evidence="1 5">Belongs to the type-B carboxylesterase/lipase family.</text>
</comment>
<keyword evidence="3 5" id="KW-0378">Hydrolase</keyword>
<dbReference type="PANTHER" id="PTHR43142:SF1">
    <property type="entry name" value="CARBOXYLIC ESTER HYDROLASE"/>
    <property type="match status" value="1"/>
</dbReference>
<dbReference type="EMBL" id="OE002484">
    <property type="protein sequence ID" value="CAD7458802.1"/>
    <property type="molecule type" value="Genomic_DNA"/>
</dbReference>
<accession>A0A7R9NWF7</accession>
<evidence type="ECO:0000256" key="5">
    <source>
        <dbReference type="RuleBase" id="RU361235"/>
    </source>
</evidence>
<evidence type="ECO:0000256" key="2">
    <source>
        <dbReference type="ARBA" id="ARBA00022487"/>
    </source>
</evidence>
<proteinExistence type="inferred from homology"/>
<dbReference type="InterPro" id="IPR019826">
    <property type="entry name" value="Carboxylesterase_B_AS"/>
</dbReference>
<evidence type="ECO:0000313" key="7">
    <source>
        <dbReference type="EMBL" id="CAD7458802.1"/>
    </source>
</evidence>
<dbReference type="Pfam" id="PF00135">
    <property type="entry name" value="COesterase"/>
    <property type="match status" value="1"/>
</dbReference>
<dbReference type="InterPro" id="IPR019819">
    <property type="entry name" value="Carboxylesterase_B_CS"/>
</dbReference>
<dbReference type="AlphaFoldDB" id="A0A7R9NWF7"/>
<dbReference type="SUPFAM" id="SSF53474">
    <property type="entry name" value="alpha/beta-Hydrolases"/>
    <property type="match status" value="1"/>
</dbReference>
<organism evidence="7">
    <name type="scientific">Timema tahoe</name>
    <dbReference type="NCBI Taxonomy" id="61484"/>
    <lineage>
        <taxon>Eukaryota</taxon>
        <taxon>Metazoa</taxon>
        <taxon>Ecdysozoa</taxon>
        <taxon>Arthropoda</taxon>
        <taxon>Hexapoda</taxon>
        <taxon>Insecta</taxon>
        <taxon>Pterygota</taxon>
        <taxon>Neoptera</taxon>
        <taxon>Polyneoptera</taxon>
        <taxon>Phasmatodea</taxon>
        <taxon>Timematodea</taxon>
        <taxon>Timematoidea</taxon>
        <taxon>Timematidae</taxon>
        <taxon>Timema</taxon>
    </lineage>
</organism>